<reference evidence="4" key="1">
    <citation type="submission" date="2019-11" db="EMBL/GenBank/DDBJ databases">
        <title>Leishmania tarentolae CDS.</title>
        <authorList>
            <person name="Goto Y."/>
            <person name="Yamagishi J."/>
        </authorList>
    </citation>
    <scope>NUCLEOTIDE SEQUENCE [LARGE SCALE GENOMIC DNA]</scope>
    <source>
        <strain evidence="4">Parrot Tar II</strain>
    </source>
</reference>
<organism evidence="4 5">
    <name type="scientific">Leishmania tarentolae</name>
    <name type="common">Sauroleishmania tarentolae</name>
    <dbReference type="NCBI Taxonomy" id="5689"/>
    <lineage>
        <taxon>Eukaryota</taxon>
        <taxon>Discoba</taxon>
        <taxon>Euglenozoa</taxon>
        <taxon>Kinetoplastea</taxon>
        <taxon>Metakinetoplastina</taxon>
        <taxon>Trypanosomatida</taxon>
        <taxon>Trypanosomatidae</taxon>
        <taxon>Leishmaniinae</taxon>
        <taxon>Leishmania</taxon>
        <taxon>lizard Leishmania</taxon>
    </lineage>
</organism>
<comment type="caution">
    <text evidence="4">The sequence shown here is derived from an EMBL/GenBank/DDBJ whole genome shotgun (WGS) entry which is preliminary data.</text>
</comment>
<evidence type="ECO:0000256" key="2">
    <source>
        <dbReference type="SAM" id="SignalP"/>
    </source>
</evidence>
<dbReference type="Pfam" id="PF11938">
    <property type="entry name" value="DUF3456"/>
    <property type="match status" value="1"/>
</dbReference>
<evidence type="ECO:0000256" key="1">
    <source>
        <dbReference type="SAM" id="MobiDB-lite"/>
    </source>
</evidence>
<dbReference type="AlphaFoldDB" id="A0A640KPX2"/>
<protein>
    <recommendedName>
        <fullName evidence="3">DUF3456 domain-containing protein</fullName>
    </recommendedName>
</protein>
<accession>A0A640KPX2</accession>
<feature type="chain" id="PRO_5024844075" description="DUF3456 domain-containing protein" evidence="2">
    <location>
        <begin position="40"/>
        <end position="349"/>
    </location>
</feature>
<feature type="region of interest" description="Disordered" evidence="1">
    <location>
        <begin position="292"/>
        <end position="349"/>
    </location>
</feature>
<dbReference type="InterPro" id="IPR021852">
    <property type="entry name" value="DUF3456"/>
</dbReference>
<proteinExistence type="predicted"/>
<keyword evidence="5" id="KW-1185">Reference proteome</keyword>
<feature type="compositionally biased region" description="Acidic residues" evidence="1">
    <location>
        <begin position="307"/>
        <end position="316"/>
    </location>
</feature>
<evidence type="ECO:0000313" key="5">
    <source>
        <dbReference type="Proteomes" id="UP000419144"/>
    </source>
</evidence>
<dbReference type="OrthoDB" id="249838at2759"/>
<dbReference type="VEuPathDB" id="TriTrypDB:LtaPh_3221700"/>
<evidence type="ECO:0000259" key="3">
    <source>
        <dbReference type="Pfam" id="PF11938"/>
    </source>
</evidence>
<name>A0A640KPX2_LEITA</name>
<feature type="compositionally biased region" description="Basic and acidic residues" evidence="1">
    <location>
        <begin position="317"/>
        <end position="349"/>
    </location>
</feature>
<gene>
    <name evidence="4" type="ORF">LtaPh_3221700</name>
</gene>
<dbReference type="EMBL" id="BLBS01000048">
    <property type="protein sequence ID" value="GET91542.1"/>
    <property type="molecule type" value="Genomic_DNA"/>
</dbReference>
<evidence type="ECO:0000313" key="4">
    <source>
        <dbReference type="EMBL" id="GET91542.1"/>
    </source>
</evidence>
<feature type="signal peptide" evidence="2">
    <location>
        <begin position="1"/>
        <end position="39"/>
    </location>
</feature>
<feature type="domain" description="DUF3456" evidence="3">
    <location>
        <begin position="60"/>
        <end position="235"/>
    </location>
</feature>
<feature type="compositionally biased region" description="Basic and acidic residues" evidence="1">
    <location>
        <begin position="292"/>
        <end position="302"/>
    </location>
</feature>
<dbReference type="Proteomes" id="UP000419144">
    <property type="component" value="Unassembled WGS sequence"/>
</dbReference>
<sequence length="349" mass="39486">MRTRSTFLLAPLKRRQRHWLLAVAALLVSLLLASPDVLAATPSQGKSIRPLHGDGYEHLDCSACIAVARTLFERLNKTLAENPSTYLISHRLSKQNQLRRRQYRNSELLVTEVMENMCTSYKSDIRSLRLHPKSKVRLYHQQTFGDMNLGVRHALREDEVYPADTDPAKFADKRDGHLYPIAKLYSPKDASKLQGLESLSATPTMCALLVEEFEEEIEGIIKVVHSLEEAEYSLCGMPLPVNGTRTTLVGEADEAEVGSLPTITNVCADVEVLRAAARRDQQRWDQYQLREEKRKAKMKTDTADSGSEPDEEEEGDLHEPMESFEEEPRDRLDDEVTESAPKDPIDVDL</sequence>
<keyword evidence="2" id="KW-0732">Signal</keyword>